<feature type="domain" description="Serine aminopeptidase S33" evidence="1">
    <location>
        <begin position="86"/>
        <end position="197"/>
    </location>
</feature>
<organism evidence="2 3">
    <name type="scientific">Paramagnetospirillum caucaseum</name>
    <dbReference type="NCBI Taxonomy" id="1244869"/>
    <lineage>
        <taxon>Bacteria</taxon>
        <taxon>Pseudomonadati</taxon>
        <taxon>Pseudomonadota</taxon>
        <taxon>Alphaproteobacteria</taxon>
        <taxon>Rhodospirillales</taxon>
        <taxon>Magnetospirillaceae</taxon>
        <taxon>Paramagnetospirillum</taxon>
    </lineage>
</organism>
<dbReference type="OrthoDB" id="7257695at2"/>
<keyword evidence="3" id="KW-1185">Reference proteome</keyword>
<dbReference type="PATRIC" id="fig|1244869.3.peg.1541"/>
<name>M2YCA4_9PROT</name>
<dbReference type="InterPro" id="IPR022742">
    <property type="entry name" value="Hydrolase_4"/>
</dbReference>
<evidence type="ECO:0000313" key="2">
    <source>
        <dbReference type="EMBL" id="EME70616.1"/>
    </source>
</evidence>
<dbReference type="RefSeq" id="WP_008616044.1">
    <property type="nucleotide sequence ID" value="NZ_AONQ01000015.1"/>
</dbReference>
<dbReference type="EMBL" id="AONQ01000015">
    <property type="protein sequence ID" value="EME70616.1"/>
    <property type="molecule type" value="Genomic_DNA"/>
</dbReference>
<dbReference type="InterPro" id="IPR029058">
    <property type="entry name" value="AB_hydrolase_fold"/>
</dbReference>
<evidence type="ECO:0000259" key="1">
    <source>
        <dbReference type="Pfam" id="PF12146"/>
    </source>
</evidence>
<proteinExistence type="predicted"/>
<gene>
    <name evidence="2" type="ORF">H261_07613</name>
</gene>
<dbReference type="Gene3D" id="3.40.50.1820">
    <property type="entry name" value="alpha/beta hydrolase"/>
    <property type="match status" value="1"/>
</dbReference>
<sequence length="270" mass="27826">MVLAFLLAGQGARAENDVAGERALEIESRPGVTTAFYLTEPAAPPAAIAILLAGGDGSLGIQPGEAIVAPVAFGRGNFLVRSRWLLAGQGILVATMDAPSDQGWAMTARFRQSEEHAADIAALAAWLRRQGGDLPVWLIGTSMGTLSVASVASKLGGEIGGVILTSSITRGHPRHSYPPNGVFGLGLETVAVPAMVVAHAGDSCEVTPPADAPRLLDSMVKSPRRELLLVEGGAPARSAACQAMSAHGFFGRESEVNAAMAAFMRPAGPR</sequence>
<dbReference type="Pfam" id="PF12146">
    <property type="entry name" value="Hydrolase_4"/>
    <property type="match status" value="1"/>
</dbReference>
<dbReference type="AlphaFoldDB" id="M2YCA4"/>
<dbReference type="Proteomes" id="UP000011744">
    <property type="component" value="Unassembled WGS sequence"/>
</dbReference>
<dbReference type="SUPFAM" id="SSF53474">
    <property type="entry name" value="alpha/beta-Hydrolases"/>
    <property type="match status" value="1"/>
</dbReference>
<evidence type="ECO:0000313" key="3">
    <source>
        <dbReference type="Proteomes" id="UP000011744"/>
    </source>
</evidence>
<dbReference type="eggNOG" id="COG1073">
    <property type="taxonomic scope" value="Bacteria"/>
</dbReference>
<comment type="caution">
    <text evidence="2">The sequence shown here is derived from an EMBL/GenBank/DDBJ whole genome shotgun (WGS) entry which is preliminary data.</text>
</comment>
<accession>M2YCA4</accession>
<dbReference type="STRING" id="1244869.H261_07613"/>
<protein>
    <recommendedName>
        <fullName evidence="1">Serine aminopeptidase S33 domain-containing protein</fullName>
    </recommendedName>
</protein>
<reference evidence="2 3" key="1">
    <citation type="journal article" date="2014" name="Genome Announc.">
        <title>Draft Genome Sequence of Magnetospirillum sp. Strain SO-1, a Freshwater Magnetotactic Bacterium Isolated from the Ol'khovka River, Russia.</title>
        <authorList>
            <person name="Grouzdev D.S."/>
            <person name="Dziuba M.V."/>
            <person name="Sukhacheva M.S."/>
            <person name="Mardanov A.V."/>
            <person name="Beletskiy A.V."/>
            <person name="Kuznetsov B.B."/>
            <person name="Skryabin K.G."/>
        </authorList>
    </citation>
    <scope>NUCLEOTIDE SEQUENCE [LARGE SCALE GENOMIC DNA]</scope>
    <source>
        <strain evidence="2 3">SO-1</strain>
    </source>
</reference>